<accession>A0AAD5LES2</accession>
<feature type="compositionally biased region" description="Basic and acidic residues" evidence="1">
    <location>
        <begin position="227"/>
        <end position="236"/>
    </location>
</feature>
<sequence>MVEEARDLIEERAALEEEADMLHNFRQILVSGFSAQKVSVTGALKTVHLQLVFLPEKHDCYLTWSPSRKREPRINLYDIEQIIQVKKEGNAMVAPRLIEKVSHRRGFIIVCKSHHRGRIILQVGSKRERKVLVTGFTRLLEELNRVVPNLDDAGALRKRLPRRQSVIQFFDPERTPVETAAPKQEDSSNGGSSEQDPVEPGNPANVPPPPSPKLSKRHSMISHFYKTRFDEPEPKTPTKPSFLRRSSVTT</sequence>
<organism evidence="2 3">
    <name type="scientific">Pythium insidiosum</name>
    <name type="common">Pythiosis disease agent</name>
    <dbReference type="NCBI Taxonomy" id="114742"/>
    <lineage>
        <taxon>Eukaryota</taxon>
        <taxon>Sar</taxon>
        <taxon>Stramenopiles</taxon>
        <taxon>Oomycota</taxon>
        <taxon>Peronosporomycetes</taxon>
        <taxon>Pythiales</taxon>
        <taxon>Pythiaceae</taxon>
        <taxon>Pythium</taxon>
    </lineage>
</organism>
<gene>
    <name evidence="2" type="ORF">P43SY_011145</name>
</gene>
<reference evidence="2" key="1">
    <citation type="submission" date="2021-12" db="EMBL/GenBank/DDBJ databases">
        <title>Prjna785345.</title>
        <authorList>
            <person name="Rujirawat T."/>
            <person name="Krajaejun T."/>
        </authorList>
    </citation>
    <scope>NUCLEOTIDE SEQUENCE</scope>
    <source>
        <strain evidence="2">Pi057C3</strain>
    </source>
</reference>
<protein>
    <submittedName>
        <fullName evidence="2">Uncharacterized protein</fullName>
    </submittedName>
</protein>
<dbReference type="Proteomes" id="UP001209570">
    <property type="component" value="Unassembled WGS sequence"/>
</dbReference>
<evidence type="ECO:0000313" key="3">
    <source>
        <dbReference type="Proteomes" id="UP001209570"/>
    </source>
</evidence>
<comment type="caution">
    <text evidence="2">The sequence shown here is derived from an EMBL/GenBank/DDBJ whole genome shotgun (WGS) entry which is preliminary data.</text>
</comment>
<evidence type="ECO:0000313" key="2">
    <source>
        <dbReference type="EMBL" id="KAJ0395554.1"/>
    </source>
</evidence>
<feature type="region of interest" description="Disordered" evidence="1">
    <location>
        <begin position="167"/>
        <end position="250"/>
    </location>
</feature>
<proteinExistence type="predicted"/>
<dbReference type="AlphaFoldDB" id="A0AAD5LES2"/>
<name>A0AAD5LES2_PYTIN</name>
<dbReference type="EMBL" id="JAKCXM010000338">
    <property type="protein sequence ID" value="KAJ0395554.1"/>
    <property type="molecule type" value="Genomic_DNA"/>
</dbReference>
<evidence type="ECO:0000256" key="1">
    <source>
        <dbReference type="SAM" id="MobiDB-lite"/>
    </source>
</evidence>
<keyword evidence="3" id="KW-1185">Reference proteome</keyword>